<dbReference type="EMBL" id="QQBH01000097">
    <property type="protein sequence ID" value="RDD83802.1"/>
    <property type="molecule type" value="Genomic_DNA"/>
</dbReference>
<reference evidence="10 11" key="1">
    <citation type="submission" date="2018-07" db="EMBL/GenBank/DDBJ databases">
        <title>Genome guided investigation of antibiotics producing actinomycetales strain isolated from a Macau mangrove ecosystem.</title>
        <authorList>
            <person name="Hu D."/>
        </authorList>
    </citation>
    <scope>NUCLEOTIDE SEQUENCE [LARGE SCALE GENOMIC DNA]</scope>
    <source>
        <strain evidence="10 11">2297</strain>
    </source>
</reference>
<evidence type="ECO:0000256" key="4">
    <source>
        <dbReference type="ARBA" id="ARBA00022692"/>
    </source>
</evidence>
<proteinExistence type="inferred from homology"/>
<evidence type="ECO:0000256" key="8">
    <source>
        <dbReference type="SAM" id="Phobius"/>
    </source>
</evidence>
<keyword evidence="6 8" id="KW-0472">Membrane</keyword>
<comment type="subcellular location">
    <subcellularLocation>
        <location evidence="1">Cell membrane</location>
        <topology evidence="1">Multi-pass membrane protein</topology>
    </subcellularLocation>
</comment>
<dbReference type="GO" id="GO:0044874">
    <property type="term" value="P:lipoprotein localization to outer membrane"/>
    <property type="evidence" value="ECO:0007669"/>
    <property type="project" value="TreeGrafter"/>
</dbReference>
<dbReference type="InterPro" id="IPR051447">
    <property type="entry name" value="Lipoprotein-release_system"/>
</dbReference>
<evidence type="ECO:0000313" key="10">
    <source>
        <dbReference type="EMBL" id="RDD83802.1"/>
    </source>
</evidence>
<dbReference type="AlphaFoldDB" id="A0A369USS7"/>
<evidence type="ECO:0000256" key="3">
    <source>
        <dbReference type="ARBA" id="ARBA00022475"/>
    </source>
</evidence>
<feature type="compositionally biased region" description="Basic and acidic residues" evidence="7">
    <location>
        <begin position="49"/>
        <end position="59"/>
    </location>
</feature>
<dbReference type="PANTHER" id="PTHR30489">
    <property type="entry name" value="LIPOPROTEIN-RELEASING SYSTEM TRANSMEMBRANE PROTEIN LOLE"/>
    <property type="match status" value="1"/>
</dbReference>
<protein>
    <submittedName>
        <fullName evidence="10">ABC transporter</fullName>
    </submittedName>
</protein>
<accession>A0A369USS7</accession>
<feature type="non-terminal residue" evidence="10">
    <location>
        <position position="1"/>
    </location>
</feature>
<evidence type="ECO:0000256" key="5">
    <source>
        <dbReference type="ARBA" id="ARBA00022989"/>
    </source>
</evidence>
<dbReference type="RefSeq" id="WP_147286386.1">
    <property type="nucleotide sequence ID" value="NZ_QQBH01000097.1"/>
</dbReference>
<feature type="transmembrane region" description="Helical" evidence="8">
    <location>
        <begin position="233"/>
        <end position="257"/>
    </location>
</feature>
<keyword evidence="5 8" id="KW-1133">Transmembrane helix</keyword>
<evidence type="ECO:0000256" key="6">
    <source>
        <dbReference type="ARBA" id="ARBA00023136"/>
    </source>
</evidence>
<dbReference type="Pfam" id="PF02687">
    <property type="entry name" value="FtsX"/>
    <property type="match status" value="1"/>
</dbReference>
<dbReference type="OrthoDB" id="9780560at2"/>
<feature type="region of interest" description="Disordered" evidence="7">
    <location>
        <begin position="14"/>
        <end position="66"/>
    </location>
</feature>
<gene>
    <name evidence="10" type="ORF">DVZ84_38645</name>
</gene>
<sequence length="279" mass="28687">TASTVRRLSELPGVRNANGTVTGDTALADKKGDLVGDGWSSKGGSWAEGDPRYPMERGRGPLKGGEVALDSHTAERTGYRVGDTVRLSVAGPVRTETVTGIFQTDDGGVAAGGTLVLFDTASAQRLFAEPGRWTGIELRAEEGVSPTALAARAEKVLPAGAEAVTGKRLAEEQADSARSQMDTLRTGLLAFAGIALFVGIFLIANTFSMLVAQRTAELALMRALGASRRQVTWSVLIEAFAVGLVASAGGLAAGIAIGAGLRSLLNASGQTIPDGPLVI</sequence>
<evidence type="ECO:0000256" key="1">
    <source>
        <dbReference type="ARBA" id="ARBA00004651"/>
    </source>
</evidence>
<dbReference type="Proteomes" id="UP000253742">
    <property type="component" value="Unassembled WGS sequence"/>
</dbReference>
<dbReference type="PANTHER" id="PTHR30489:SF0">
    <property type="entry name" value="LIPOPROTEIN-RELEASING SYSTEM TRANSMEMBRANE PROTEIN LOLE"/>
    <property type="match status" value="1"/>
</dbReference>
<evidence type="ECO:0000259" key="9">
    <source>
        <dbReference type="Pfam" id="PF02687"/>
    </source>
</evidence>
<comment type="caution">
    <text evidence="10">The sequence shown here is derived from an EMBL/GenBank/DDBJ whole genome shotgun (WGS) entry which is preliminary data.</text>
</comment>
<evidence type="ECO:0000313" key="11">
    <source>
        <dbReference type="Proteomes" id="UP000253742"/>
    </source>
</evidence>
<feature type="transmembrane region" description="Helical" evidence="8">
    <location>
        <begin position="188"/>
        <end position="212"/>
    </location>
</feature>
<evidence type="ECO:0000256" key="7">
    <source>
        <dbReference type="SAM" id="MobiDB-lite"/>
    </source>
</evidence>
<dbReference type="GO" id="GO:0098797">
    <property type="term" value="C:plasma membrane protein complex"/>
    <property type="evidence" value="ECO:0007669"/>
    <property type="project" value="TreeGrafter"/>
</dbReference>
<keyword evidence="3" id="KW-1003">Cell membrane</keyword>
<name>A0A369USS7_9ACTN</name>
<feature type="non-terminal residue" evidence="10">
    <location>
        <position position="279"/>
    </location>
</feature>
<feature type="domain" description="ABC3 transporter permease C-terminal" evidence="9">
    <location>
        <begin position="190"/>
        <end position="268"/>
    </location>
</feature>
<evidence type="ECO:0000256" key="2">
    <source>
        <dbReference type="ARBA" id="ARBA00005236"/>
    </source>
</evidence>
<dbReference type="InterPro" id="IPR003838">
    <property type="entry name" value="ABC3_permease_C"/>
</dbReference>
<organism evidence="10 11">
    <name type="scientific">Streptomyces parvulus</name>
    <dbReference type="NCBI Taxonomy" id="146923"/>
    <lineage>
        <taxon>Bacteria</taxon>
        <taxon>Bacillati</taxon>
        <taxon>Actinomycetota</taxon>
        <taxon>Actinomycetes</taxon>
        <taxon>Kitasatosporales</taxon>
        <taxon>Streptomycetaceae</taxon>
        <taxon>Streptomyces</taxon>
    </lineage>
</organism>
<keyword evidence="4 8" id="KW-0812">Transmembrane</keyword>
<comment type="similarity">
    <text evidence="2">Belongs to the ABC-4 integral membrane protein family. LolC/E subfamily.</text>
</comment>